<dbReference type="RefSeq" id="WP_272236679.1">
    <property type="nucleotide sequence ID" value="NZ_JAPFIQ010000013.1"/>
</dbReference>
<gene>
    <name evidence="1" type="ORF">OPW20_00780</name>
</gene>
<reference evidence="1" key="1">
    <citation type="submission" date="2022-11" db="EMBL/GenBank/DDBJ databases">
        <title>Role of the vibriolysin VemA secreted by the emergent pathogen Vibrio europaeus in the colonization of Manila clam mucus.</title>
        <authorList>
            <person name="Martinez C."/>
            <person name="Rodriguez S."/>
            <person name="Vences A."/>
            <person name="Barja J.L."/>
            <person name="Toranzo A.E."/>
            <person name="Dubert J."/>
        </authorList>
    </citation>
    <scope>NUCLEOTIDE SEQUENCE</scope>
    <source>
        <strain evidence="1">3454</strain>
    </source>
</reference>
<accession>A0ABT5GMV1</accession>
<name>A0ABT5GMV1_9VIBR</name>
<protein>
    <recommendedName>
        <fullName evidence="3">Lipoprotein</fullName>
    </recommendedName>
</protein>
<comment type="caution">
    <text evidence="1">The sequence shown here is derived from an EMBL/GenBank/DDBJ whole genome shotgun (WGS) entry which is preliminary data.</text>
</comment>
<sequence length="120" mass="13383">MLKKFLVMALAPLALYGCGNDKPDEIHNAEVELWSSYKESGIYNDLTCRADDFDGNWVMYCKDKGGNAGGLYELKILGKGHHQILSLNATAISDSATMSRPYHYYEQSTVDVDQAIRDLS</sequence>
<dbReference type="PROSITE" id="PS51257">
    <property type="entry name" value="PROKAR_LIPOPROTEIN"/>
    <property type="match status" value="1"/>
</dbReference>
<dbReference type="Proteomes" id="UP001150001">
    <property type="component" value="Unassembled WGS sequence"/>
</dbReference>
<proteinExistence type="predicted"/>
<dbReference type="EMBL" id="JAPFIT010000005">
    <property type="protein sequence ID" value="MDC5738575.1"/>
    <property type="molecule type" value="Genomic_DNA"/>
</dbReference>
<evidence type="ECO:0008006" key="3">
    <source>
        <dbReference type="Google" id="ProtNLM"/>
    </source>
</evidence>
<organism evidence="1 2">
    <name type="scientific">Vibrio europaeus</name>
    <dbReference type="NCBI Taxonomy" id="300876"/>
    <lineage>
        <taxon>Bacteria</taxon>
        <taxon>Pseudomonadati</taxon>
        <taxon>Pseudomonadota</taxon>
        <taxon>Gammaproteobacteria</taxon>
        <taxon>Vibrionales</taxon>
        <taxon>Vibrionaceae</taxon>
        <taxon>Vibrio</taxon>
        <taxon>Vibrio oreintalis group</taxon>
    </lineage>
</organism>
<evidence type="ECO:0000313" key="1">
    <source>
        <dbReference type="EMBL" id="MDC5738575.1"/>
    </source>
</evidence>
<keyword evidence="2" id="KW-1185">Reference proteome</keyword>
<evidence type="ECO:0000313" key="2">
    <source>
        <dbReference type="Proteomes" id="UP001150001"/>
    </source>
</evidence>